<keyword evidence="7" id="KW-0472">Membrane</keyword>
<evidence type="ECO:0000256" key="5">
    <source>
        <dbReference type="ARBA" id="ARBA00022670"/>
    </source>
</evidence>
<evidence type="ECO:0000256" key="6">
    <source>
        <dbReference type="ARBA" id="ARBA00022801"/>
    </source>
</evidence>
<evidence type="ECO:0000256" key="1">
    <source>
        <dbReference type="ARBA" id="ARBA00000677"/>
    </source>
</evidence>
<evidence type="ECO:0000256" key="7">
    <source>
        <dbReference type="RuleBase" id="RU003993"/>
    </source>
</evidence>
<evidence type="ECO:0000313" key="10">
    <source>
        <dbReference type="EMBL" id="MBW7570515.1"/>
    </source>
</evidence>
<keyword evidence="11" id="KW-1185">Reference proteome</keyword>
<organism evidence="10 11">
    <name type="scientific">Succinivibrio faecicola</name>
    <dbReference type="NCBI Taxonomy" id="2820300"/>
    <lineage>
        <taxon>Bacteria</taxon>
        <taxon>Pseudomonadati</taxon>
        <taxon>Pseudomonadota</taxon>
        <taxon>Gammaproteobacteria</taxon>
        <taxon>Aeromonadales</taxon>
        <taxon>Succinivibrionaceae</taxon>
        <taxon>Succinivibrio</taxon>
    </lineage>
</organism>
<keyword evidence="7" id="KW-0812">Transmembrane</keyword>
<dbReference type="PANTHER" id="PTHR43390:SF1">
    <property type="entry name" value="CHLOROPLAST PROCESSING PEPTIDASE"/>
    <property type="match status" value="1"/>
</dbReference>
<name>A0ABS7DI42_9GAMM</name>
<keyword evidence="7" id="KW-1133">Transmembrane helix</keyword>
<dbReference type="InterPro" id="IPR000223">
    <property type="entry name" value="Pept_S26A_signal_pept_1"/>
</dbReference>
<comment type="similarity">
    <text evidence="2 8">Belongs to the peptidase S26 family.</text>
</comment>
<dbReference type="PANTHER" id="PTHR43390">
    <property type="entry name" value="SIGNAL PEPTIDASE I"/>
    <property type="match status" value="1"/>
</dbReference>
<evidence type="ECO:0000256" key="3">
    <source>
        <dbReference type="ARBA" id="ARBA00013208"/>
    </source>
</evidence>
<evidence type="ECO:0000256" key="8">
    <source>
        <dbReference type="RuleBase" id="RU362042"/>
    </source>
</evidence>
<accession>A0ABS7DI42</accession>
<dbReference type="EC" id="3.4.21.89" evidence="3 7"/>
<dbReference type="Gene3D" id="2.10.109.10">
    <property type="entry name" value="Umud Fragment, subunit A"/>
    <property type="match status" value="1"/>
</dbReference>
<dbReference type="Pfam" id="PF10502">
    <property type="entry name" value="Peptidase_S26"/>
    <property type="match status" value="1"/>
</dbReference>
<dbReference type="PROSITE" id="PS00501">
    <property type="entry name" value="SPASE_I_1"/>
    <property type="match status" value="1"/>
</dbReference>
<feature type="transmembrane region" description="Helical" evidence="7">
    <location>
        <begin position="58"/>
        <end position="77"/>
    </location>
</feature>
<feature type="domain" description="Peptidase S26" evidence="9">
    <location>
        <begin position="65"/>
        <end position="277"/>
    </location>
</feature>
<evidence type="ECO:0000256" key="2">
    <source>
        <dbReference type="ARBA" id="ARBA00009370"/>
    </source>
</evidence>
<sequence>MSENLFAYILFFASVVTGICYFIDLKKYKKKRKEALAAALKANKDLSRKEKKKIMEPANFIGQVGSVFIVILVVFLFRSFVYEPFRIPSGSMMPTLLTGDFIAVNKHAYGIRNPLTNNVIIETGMPKRGDVIVFKYPEDKSIDYIKRVVGEPGDVIIYQDKHLYIIKHEESEKKHAQLVNVQFMYTDEEEISLGFSENYDVYKESFAKGESHIIRINQNASMLKEYFYKQPGFERGIWKVPENCYFAMGDNRDNSKDSRFWGFVPFENIVGKTEGIWMSLEFDEKDQSMLSFIPKSVRFNRIGGIN</sequence>
<evidence type="ECO:0000259" key="9">
    <source>
        <dbReference type="Pfam" id="PF10502"/>
    </source>
</evidence>
<proteinExistence type="inferred from homology"/>
<dbReference type="EMBL" id="JAGFNY010000020">
    <property type="protein sequence ID" value="MBW7570515.1"/>
    <property type="molecule type" value="Genomic_DNA"/>
</dbReference>
<dbReference type="Proteomes" id="UP000731465">
    <property type="component" value="Unassembled WGS sequence"/>
</dbReference>
<keyword evidence="5 7" id="KW-0645">Protease</keyword>
<comment type="subcellular location">
    <subcellularLocation>
        <location evidence="8">Membrane</location>
        <topology evidence="8">Multi-pass membrane protein</topology>
    </subcellularLocation>
</comment>
<keyword evidence="6 7" id="KW-0378">Hydrolase</keyword>
<dbReference type="CDD" id="cd06530">
    <property type="entry name" value="S26_SPase_I"/>
    <property type="match status" value="1"/>
</dbReference>
<dbReference type="SUPFAM" id="SSF51306">
    <property type="entry name" value="LexA/Signal peptidase"/>
    <property type="match status" value="1"/>
</dbReference>
<dbReference type="GO" id="GO:0009003">
    <property type="term" value="F:signal peptidase activity"/>
    <property type="evidence" value="ECO:0007669"/>
    <property type="project" value="UniProtKB-EC"/>
</dbReference>
<evidence type="ECO:0000256" key="4">
    <source>
        <dbReference type="ARBA" id="ARBA00019232"/>
    </source>
</evidence>
<feature type="transmembrane region" description="Helical" evidence="7">
    <location>
        <begin position="6"/>
        <end position="23"/>
    </location>
</feature>
<reference evidence="10 11" key="1">
    <citation type="submission" date="2021-03" db="EMBL/GenBank/DDBJ databases">
        <title>Succinivibrio sp. nov. isolated from feces of cow.</title>
        <authorList>
            <person name="Choi J.-Y."/>
        </authorList>
    </citation>
    <scope>NUCLEOTIDE SEQUENCE [LARGE SCALE GENOMIC DNA]</scope>
    <source>
        <strain evidence="10 11">AGMB01872</strain>
    </source>
</reference>
<dbReference type="InterPro" id="IPR019533">
    <property type="entry name" value="Peptidase_S26"/>
</dbReference>
<comment type="caution">
    <text evidence="10">The sequence shown here is derived from an EMBL/GenBank/DDBJ whole genome shotgun (WGS) entry which is preliminary data.</text>
</comment>
<gene>
    <name evidence="10" type="primary">lepB</name>
    <name evidence="10" type="ORF">J5V48_06370</name>
</gene>
<comment type="catalytic activity">
    <reaction evidence="1 7">
        <text>Cleavage of hydrophobic, N-terminal signal or leader sequences from secreted and periplasmic proteins.</text>
        <dbReference type="EC" id="3.4.21.89"/>
    </reaction>
</comment>
<dbReference type="InterPro" id="IPR019757">
    <property type="entry name" value="Pept_S26A_signal_pept_1_Lys-AS"/>
</dbReference>
<dbReference type="PROSITE" id="PS00760">
    <property type="entry name" value="SPASE_I_2"/>
    <property type="match status" value="1"/>
</dbReference>
<dbReference type="NCBIfam" id="TIGR02227">
    <property type="entry name" value="sigpep_I_bact"/>
    <property type="match status" value="1"/>
</dbReference>
<dbReference type="PRINTS" id="PR00727">
    <property type="entry name" value="LEADERPTASE"/>
</dbReference>
<evidence type="ECO:0000313" key="11">
    <source>
        <dbReference type="Proteomes" id="UP000731465"/>
    </source>
</evidence>
<dbReference type="InterPro" id="IPR019756">
    <property type="entry name" value="Pept_S26A_signal_pept_1_Ser-AS"/>
</dbReference>
<protein>
    <recommendedName>
        <fullName evidence="4 7">Signal peptidase I</fullName>
        <ecNumber evidence="3 7">3.4.21.89</ecNumber>
    </recommendedName>
</protein>
<dbReference type="InterPro" id="IPR036286">
    <property type="entry name" value="LexA/Signal_pep-like_sf"/>
</dbReference>